<dbReference type="Pfam" id="PF01663">
    <property type="entry name" value="Phosphodiest"/>
    <property type="match status" value="1"/>
</dbReference>
<dbReference type="CDD" id="cd16018">
    <property type="entry name" value="Enpp"/>
    <property type="match status" value="1"/>
</dbReference>
<sequence length="493" mass="54696">MTPRVLPLLVALLVTACSSQSAPEARPAPLLLISIDGLRHDYIDLTDTPALDRLIAGGLKADGLQQVFPSKTFPTHYSLVTGRHPGSHGVVGNNMWDPARDSRFRLSDREAVSDGYWYQGGEPIWVTAQRQGLSAATYFWPGSEARIHRVRPDHWKPYAGDTPHAERIEQLLAWFDLPIAERPDLFTLYFHAVDSAGHDDGPASLEALTALSEIDGHLGRLLDGLEARGLLGRTHILLVSDHGMAEIDHDRYLFLDDYLDLSGLIVSDAGPAAQIWAIETPAEDIVAALRNAHPRLRVWAREDIPERYQFGPHARVPDVLAEADPGWMIHRRRAERAQRSPNDPRGMHGWDPAFRDMHGVFLAHGPTFAAGSRAPTVRSVDLYALMSHLLGIDPAEHQGSLRPFKPYFDAAPLTPAHRSLRCDGAAPMQVELAPNHLSLKHGLHGYVLLREFGDDSAARFAAPGLKLEWRGEQASLKIDEQRFEDCRLEPTAH</sequence>
<dbReference type="Gene3D" id="3.40.720.10">
    <property type="entry name" value="Alkaline Phosphatase, subunit A"/>
    <property type="match status" value="1"/>
</dbReference>
<dbReference type="InterPro" id="IPR017850">
    <property type="entry name" value="Alkaline_phosphatase_core_sf"/>
</dbReference>
<proteinExistence type="predicted"/>
<organism evidence="1 2">
    <name type="scientific">Wenzhouxiangella marina</name>
    <dbReference type="NCBI Taxonomy" id="1579979"/>
    <lineage>
        <taxon>Bacteria</taxon>
        <taxon>Pseudomonadati</taxon>
        <taxon>Pseudomonadota</taxon>
        <taxon>Gammaproteobacteria</taxon>
        <taxon>Chromatiales</taxon>
        <taxon>Wenzhouxiangellaceae</taxon>
        <taxon>Wenzhouxiangella</taxon>
    </lineage>
</organism>
<evidence type="ECO:0000313" key="1">
    <source>
        <dbReference type="EMBL" id="AKS43371.1"/>
    </source>
</evidence>
<dbReference type="KEGG" id="wma:WM2015_3019"/>
<dbReference type="Proteomes" id="UP000066624">
    <property type="component" value="Chromosome"/>
</dbReference>
<gene>
    <name evidence="1" type="ORF">WM2015_3019</name>
</gene>
<dbReference type="STRING" id="1579979.WM2015_3019"/>
<dbReference type="RefSeq" id="WP_049726862.1">
    <property type="nucleotide sequence ID" value="NZ_CP012154.1"/>
</dbReference>
<keyword evidence="2" id="KW-1185">Reference proteome</keyword>
<dbReference type="SUPFAM" id="SSF53649">
    <property type="entry name" value="Alkaline phosphatase-like"/>
    <property type="match status" value="1"/>
</dbReference>
<dbReference type="PATRIC" id="fig|1579979.3.peg.3088"/>
<dbReference type="PROSITE" id="PS51257">
    <property type="entry name" value="PROKAR_LIPOPROTEIN"/>
    <property type="match status" value="1"/>
</dbReference>
<protein>
    <submittedName>
        <fullName evidence="1">Ectonucleotide pyrophosphatase/phosphodiesterase family member 1/3</fullName>
    </submittedName>
</protein>
<dbReference type="Gene3D" id="3.30.1360.180">
    <property type="match status" value="1"/>
</dbReference>
<dbReference type="AlphaFoldDB" id="A0A0K0Y0H8"/>
<dbReference type="GO" id="GO:0016787">
    <property type="term" value="F:hydrolase activity"/>
    <property type="evidence" value="ECO:0007669"/>
    <property type="project" value="UniProtKB-ARBA"/>
</dbReference>
<reference evidence="1 2" key="1">
    <citation type="submission" date="2015-07" db="EMBL/GenBank/DDBJ databases">
        <authorList>
            <person name="Noorani M."/>
        </authorList>
    </citation>
    <scope>NUCLEOTIDE SEQUENCE [LARGE SCALE GENOMIC DNA]</scope>
    <source>
        <strain evidence="1 2">KCTC 42284</strain>
    </source>
</reference>
<dbReference type="EMBL" id="CP012154">
    <property type="protein sequence ID" value="AKS43371.1"/>
    <property type="molecule type" value="Genomic_DNA"/>
</dbReference>
<accession>A0A0K0Y0H8</accession>
<evidence type="ECO:0000313" key="2">
    <source>
        <dbReference type="Proteomes" id="UP000066624"/>
    </source>
</evidence>
<dbReference type="PANTHER" id="PTHR10151">
    <property type="entry name" value="ECTONUCLEOTIDE PYROPHOSPHATASE/PHOSPHODIESTERASE"/>
    <property type="match status" value="1"/>
</dbReference>
<dbReference type="PANTHER" id="PTHR10151:SF120">
    <property type="entry name" value="BIS(5'-ADENOSYL)-TRIPHOSPHATASE"/>
    <property type="match status" value="1"/>
</dbReference>
<dbReference type="InterPro" id="IPR002591">
    <property type="entry name" value="Phosphodiest/P_Trfase"/>
</dbReference>
<name>A0A0K0Y0H8_9GAMM</name>